<comment type="caution">
    <text evidence="1">The sequence shown here is derived from an EMBL/GenBank/DDBJ whole genome shotgun (WGS) entry which is preliminary data.</text>
</comment>
<accession>A0ABQ9HVN6</accession>
<reference evidence="1 2" key="1">
    <citation type="submission" date="2023-02" db="EMBL/GenBank/DDBJ databases">
        <title>LHISI_Scaffold_Assembly.</title>
        <authorList>
            <person name="Stuart O.P."/>
            <person name="Cleave R."/>
            <person name="Magrath M.J.L."/>
            <person name="Mikheyev A.S."/>
        </authorList>
    </citation>
    <scope>NUCLEOTIDE SEQUENCE [LARGE SCALE GENOMIC DNA]</scope>
    <source>
        <strain evidence="1">Daus_M_001</strain>
        <tissue evidence="1">Leg muscle</tissue>
    </source>
</reference>
<name>A0ABQ9HVN6_9NEOP</name>
<dbReference type="Proteomes" id="UP001159363">
    <property type="component" value="Chromosome 3"/>
</dbReference>
<evidence type="ECO:0000313" key="1">
    <source>
        <dbReference type="EMBL" id="KAJ8888452.1"/>
    </source>
</evidence>
<dbReference type="EMBL" id="JARBHB010000003">
    <property type="protein sequence ID" value="KAJ8888452.1"/>
    <property type="molecule type" value="Genomic_DNA"/>
</dbReference>
<organism evidence="1 2">
    <name type="scientific">Dryococelus australis</name>
    <dbReference type="NCBI Taxonomy" id="614101"/>
    <lineage>
        <taxon>Eukaryota</taxon>
        <taxon>Metazoa</taxon>
        <taxon>Ecdysozoa</taxon>
        <taxon>Arthropoda</taxon>
        <taxon>Hexapoda</taxon>
        <taxon>Insecta</taxon>
        <taxon>Pterygota</taxon>
        <taxon>Neoptera</taxon>
        <taxon>Polyneoptera</taxon>
        <taxon>Phasmatodea</taxon>
        <taxon>Verophasmatodea</taxon>
        <taxon>Anareolatae</taxon>
        <taxon>Phasmatidae</taxon>
        <taxon>Eurycanthinae</taxon>
        <taxon>Dryococelus</taxon>
    </lineage>
</organism>
<sequence length="67" mass="7495">MSQRGCTERGIVVVITRQPASSEGWINGHKNPGKLCLGRVLFAEGNHIDARRRSKKEFFRCSQGIPL</sequence>
<proteinExistence type="predicted"/>
<protein>
    <submittedName>
        <fullName evidence="1">Uncharacterized protein</fullName>
    </submittedName>
</protein>
<gene>
    <name evidence="1" type="ORF">PR048_007942</name>
</gene>
<evidence type="ECO:0000313" key="2">
    <source>
        <dbReference type="Proteomes" id="UP001159363"/>
    </source>
</evidence>
<keyword evidence="2" id="KW-1185">Reference proteome</keyword>